<comment type="caution">
    <text evidence="1">The sequence shown here is derived from an EMBL/GenBank/DDBJ whole genome shotgun (WGS) entry which is preliminary data.</text>
</comment>
<evidence type="ECO:0000313" key="2">
    <source>
        <dbReference type="Proteomes" id="UP001595690"/>
    </source>
</evidence>
<sequence length="64" mass="7113">MEKIHSDDEGLTLSLTKEEFFTLAGSINEALELVDDWEFSTRVGVERDFAVALRAAMSEIAHGL</sequence>
<organism evidence="1 2">
    <name type="scientific">Lentzea rhizosphaerae</name>
    <dbReference type="NCBI Taxonomy" id="2041025"/>
    <lineage>
        <taxon>Bacteria</taxon>
        <taxon>Bacillati</taxon>
        <taxon>Actinomycetota</taxon>
        <taxon>Actinomycetes</taxon>
        <taxon>Pseudonocardiales</taxon>
        <taxon>Pseudonocardiaceae</taxon>
        <taxon>Lentzea</taxon>
    </lineage>
</organism>
<accession>A0ABV8C3L5</accession>
<evidence type="ECO:0000313" key="1">
    <source>
        <dbReference type="EMBL" id="MFC3896598.1"/>
    </source>
</evidence>
<reference evidence="2" key="1">
    <citation type="journal article" date="2019" name="Int. J. Syst. Evol. Microbiol.">
        <title>The Global Catalogue of Microorganisms (GCM) 10K type strain sequencing project: providing services to taxonomists for standard genome sequencing and annotation.</title>
        <authorList>
            <consortium name="The Broad Institute Genomics Platform"/>
            <consortium name="The Broad Institute Genome Sequencing Center for Infectious Disease"/>
            <person name="Wu L."/>
            <person name="Ma J."/>
        </authorList>
    </citation>
    <scope>NUCLEOTIDE SEQUENCE [LARGE SCALE GENOMIC DNA]</scope>
    <source>
        <strain evidence="2">CGMCC 4.7405</strain>
    </source>
</reference>
<protein>
    <submittedName>
        <fullName evidence="1">Uncharacterized protein</fullName>
    </submittedName>
</protein>
<proteinExistence type="predicted"/>
<name>A0ABV8C3L5_9PSEU</name>
<keyword evidence="2" id="KW-1185">Reference proteome</keyword>
<dbReference type="Proteomes" id="UP001595690">
    <property type="component" value="Unassembled WGS sequence"/>
</dbReference>
<dbReference type="EMBL" id="JBHRZI010000030">
    <property type="protein sequence ID" value="MFC3896598.1"/>
    <property type="molecule type" value="Genomic_DNA"/>
</dbReference>
<gene>
    <name evidence="1" type="ORF">ACFOWZ_34415</name>
</gene>
<dbReference type="RefSeq" id="WP_382378125.1">
    <property type="nucleotide sequence ID" value="NZ_JBHRZI010000030.1"/>
</dbReference>